<accession>A0A3A5ML47</accession>
<evidence type="ECO:0000259" key="2">
    <source>
        <dbReference type="Pfam" id="PF01408"/>
    </source>
</evidence>
<dbReference type="EMBL" id="QZVS01000094">
    <property type="protein sequence ID" value="RJT86224.1"/>
    <property type="molecule type" value="Genomic_DNA"/>
</dbReference>
<dbReference type="InterPro" id="IPR055170">
    <property type="entry name" value="GFO_IDH_MocA-like_dom"/>
</dbReference>
<dbReference type="RefSeq" id="WP_119976121.1">
    <property type="nucleotide sequence ID" value="NZ_JBHSQA010000015.1"/>
</dbReference>
<proteinExistence type="predicted"/>
<dbReference type="InterPro" id="IPR036291">
    <property type="entry name" value="NAD(P)-bd_dom_sf"/>
</dbReference>
<name>A0A3A5ML47_9MICO</name>
<comment type="caution">
    <text evidence="4">The sequence shown here is derived from an EMBL/GenBank/DDBJ whole genome shotgun (WGS) entry which is preliminary data.</text>
</comment>
<dbReference type="OrthoDB" id="9815825at2"/>
<feature type="domain" description="GFO/IDH/MocA-like oxidoreductase" evidence="3">
    <location>
        <begin position="132"/>
        <end position="258"/>
    </location>
</feature>
<evidence type="ECO:0000259" key="3">
    <source>
        <dbReference type="Pfam" id="PF22725"/>
    </source>
</evidence>
<dbReference type="PANTHER" id="PTHR43249:SF1">
    <property type="entry name" value="D-GLUCOSIDE 3-DEHYDROGENASE"/>
    <property type="match status" value="1"/>
</dbReference>
<dbReference type="PANTHER" id="PTHR43249">
    <property type="entry name" value="UDP-N-ACETYL-2-AMINO-2-DEOXY-D-GLUCURONATE OXIDASE"/>
    <property type="match status" value="1"/>
</dbReference>
<evidence type="ECO:0000313" key="5">
    <source>
        <dbReference type="Proteomes" id="UP000272015"/>
    </source>
</evidence>
<evidence type="ECO:0000256" key="1">
    <source>
        <dbReference type="ARBA" id="ARBA00023027"/>
    </source>
</evidence>
<organism evidence="4 5">
    <name type="scientific">Cryobacterium melibiosiphilum</name>
    <dbReference type="NCBI Taxonomy" id="995039"/>
    <lineage>
        <taxon>Bacteria</taxon>
        <taxon>Bacillati</taxon>
        <taxon>Actinomycetota</taxon>
        <taxon>Actinomycetes</taxon>
        <taxon>Micrococcales</taxon>
        <taxon>Microbacteriaceae</taxon>
        <taxon>Cryobacterium</taxon>
    </lineage>
</organism>
<dbReference type="Proteomes" id="UP000272015">
    <property type="component" value="Unassembled WGS sequence"/>
</dbReference>
<dbReference type="SUPFAM" id="SSF51735">
    <property type="entry name" value="NAD(P)-binding Rossmann-fold domains"/>
    <property type="match status" value="1"/>
</dbReference>
<dbReference type="InterPro" id="IPR000683">
    <property type="entry name" value="Gfo/Idh/MocA-like_OxRdtase_N"/>
</dbReference>
<sequence length="352" mass="37876">MTPAIRRVAVIGCGDISPLHVDAIAAVPGAVLVGVADPDLERRSAASAAHGVPGFADHLELFDTVRPNVVHICTPHHLHAAIAVDALERGIHVIVEKPLAHTRAEGARVVAAAERGHAKIAVCFQNRYNVPVQAAHDLLVSGELGAVLGASATVIWHRTAAYYESRPWRGRWATGGGGLLMNQAIHTLDLLQWLVGPVTAVRGSASTRALDDVIEVEDTAELAMTHQNGARSVFYATLAHKVNAPITVDIVAEHGTLRLRGDLTVTHADGRTRVVTEPAVVAGDRAYWGLSHELLIHDFYARLDDPEPFWISPREAQKTLEIIQDVYDQSYPERAHSISAADAAPIERNAVS</sequence>
<evidence type="ECO:0000313" key="4">
    <source>
        <dbReference type="EMBL" id="RJT86224.1"/>
    </source>
</evidence>
<protein>
    <submittedName>
        <fullName evidence="4">Gfo/Idh/MocA family oxidoreductase</fullName>
    </submittedName>
</protein>
<dbReference type="Pfam" id="PF01408">
    <property type="entry name" value="GFO_IDH_MocA"/>
    <property type="match status" value="1"/>
</dbReference>
<dbReference type="SUPFAM" id="SSF55347">
    <property type="entry name" value="Glyceraldehyde-3-phosphate dehydrogenase-like, C-terminal domain"/>
    <property type="match status" value="1"/>
</dbReference>
<gene>
    <name evidence="4" type="ORF">D6T64_18335</name>
</gene>
<reference evidence="4 5" key="1">
    <citation type="submission" date="2018-09" db="EMBL/GenBank/DDBJ databases">
        <title>Novel species of Cryobacterium.</title>
        <authorList>
            <person name="Liu Q."/>
            <person name="Xin Y.-H."/>
        </authorList>
    </citation>
    <scope>NUCLEOTIDE SEQUENCE [LARGE SCALE GENOMIC DNA]</scope>
    <source>
        <strain evidence="4 5">Hh39</strain>
    </source>
</reference>
<dbReference type="AlphaFoldDB" id="A0A3A5ML47"/>
<dbReference type="GO" id="GO:0000166">
    <property type="term" value="F:nucleotide binding"/>
    <property type="evidence" value="ECO:0007669"/>
    <property type="project" value="InterPro"/>
</dbReference>
<keyword evidence="1" id="KW-0520">NAD</keyword>
<dbReference type="Pfam" id="PF22725">
    <property type="entry name" value="GFO_IDH_MocA_C3"/>
    <property type="match status" value="1"/>
</dbReference>
<feature type="domain" description="Gfo/Idh/MocA-like oxidoreductase N-terminal" evidence="2">
    <location>
        <begin position="7"/>
        <end position="122"/>
    </location>
</feature>
<dbReference type="InterPro" id="IPR052515">
    <property type="entry name" value="Gfo/Idh/MocA_Oxidoreductase"/>
</dbReference>
<keyword evidence="5" id="KW-1185">Reference proteome</keyword>
<dbReference type="Gene3D" id="3.40.50.720">
    <property type="entry name" value="NAD(P)-binding Rossmann-like Domain"/>
    <property type="match status" value="1"/>
</dbReference>
<dbReference type="Gene3D" id="3.30.360.10">
    <property type="entry name" value="Dihydrodipicolinate Reductase, domain 2"/>
    <property type="match status" value="1"/>
</dbReference>